<gene>
    <name evidence="1" type="ORF">RHMOL_Rhmol07G0090100</name>
</gene>
<evidence type="ECO:0000313" key="2">
    <source>
        <dbReference type="Proteomes" id="UP001062846"/>
    </source>
</evidence>
<reference evidence="1" key="1">
    <citation type="submission" date="2022-02" db="EMBL/GenBank/DDBJ databases">
        <title>Plant Genome Project.</title>
        <authorList>
            <person name="Zhang R.-G."/>
        </authorList>
    </citation>
    <scope>NUCLEOTIDE SEQUENCE</scope>
    <source>
        <strain evidence="1">AT1</strain>
    </source>
</reference>
<comment type="caution">
    <text evidence="1">The sequence shown here is derived from an EMBL/GenBank/DDBJ whole genome shotgun (WGS) entry which is preliminary data.</text>
</comment>
<dbReference type="EMBL" id="CM046394">
    <property type="protein sequence ID" value="KAI8546101.1"/>
    <property type="molecule type" value="Genomic_DNA"/>
</dbReference>
<protein>
    <submittedName>
        <fullName evidence="1">Uncharacterized protein</fullName>
    </submittedName>
</protein>
<keyword evidence="2" id="KW-1185">Reference proteome</keyword>
<proteinExistence type="predicted"/>
<dbReference type="Proteomes" id="UP001062846">
    <property type="component" value="Chromosome 7"/>
</dbReference>
<organism evidence="1 2">
    <name type="scientific">Rhododendron molle</name>
    <name type="common">Chinese azalea</name>
    <name type="synonym">Azalea mollis</name>
    <dbReference type="NCBI Taxonomy" id="49168"/>
    <lineage>
        <taxon>Eukaryota</taxon>
        <taxon>Viridiplantae</taxon>
        <taxon>Streptophyta</taxon>
        <taxon>Embryophyta</taxon>
        <taxon>Tracheophyta</taxon>
        <taxon>Spermatophyta</taxon>
        <taxon>Magnoliopsida</taxon>
        <taxon>eudicotyledons</taxon>
        <taxon>Gunneridae</taxon>
        <taxon>Pentapetalae</taxon>
        <taxon>asterids</taxon>
        <taxon>Ericales</taxon>
        <taxon>Ericaceae</taxon>
        <taxon>Ericoideae</taxon>
        <taxon>Rhodoreae</taxon>
        <taxon>Rhododendron</taxon>
    </lineage>
</organism>
<sequence>MMYCAHFALCFWKSPNHLLIPSHFSWCVWSQILDWWHTNWVRPSSVADLMCWWFDNSFRNLEIHIWEVCFYATIWSIWMLRNGCIFKNATASVEEVVDIIKFRVAMWIKVKFNVRVNTVEDFKRFLDGIRSLKL</sequence>
<accession>A0ACC0MYK4</accession>
<name>A0ACC0MYK4_RHOML</name>
<evidence type="ECO:0000313" key="1">
    <source>
        <dbReference type="EMBL" id="KAI8546101.1"/>
    </source>
</evidence>